<protein>
    <recommendedName>
        <fullName evidence="3">LGFP repeat-containing protein</fullName>
    </recommendedName>
</protein>
<sequence length="312" mass="34326">MHYILPIRISTFLAPHVRDSLQAALRGFTLKGGVGQFHADNLGTSRFGVPVSNEIALQDGGVYQAFSNRYSIYWTPREGAHSVKFSGALGQAYKNAGYERTSGYPYMEETSIPGGAMQKFRDANGQVSAFYWSPAFGAYKVWEGGAIGSRFTRDGGTATYGFPTENETAFENGTRQVFNLNGKETRMYWAPNTGVHGMNGNGSIFKKWVSLGHAPNMGFPVTEEISAGNGGAVQYTRTADNREFGFFWSASTGTHVMNSKGALYYHFINNGYTSTFGYPVEDEHVETDGRIHVKFSKGQELTWSASEGVRVH</sequence>
<dbReference type="Proteomes" id="UP000516421">
    <property type="component" value="Chromosome"/>
</dbReference>
<evidence type="ECO:0000313" key="1">
    <source>
        <dbReference type="EMBL" id="QNV39985.1"/>
    </source>
</evidence>
<proteinExistence type="predicted"/>
<gene>
    <name evidence="1" type="ORF">IDM48_00535</name>
</gene>
<keyword evidence="2" id="KW-1185">Reference proteome</keyword>
<evidence type="ECO:0008006" key="3">
    <source>
        <dbReference type="Google" id="ProtNLM"/>
    </source>
</evidence>
<dbReference type="KEGG" id="rama:IDM48_00535"/>
<accession>A0A7H2BJY9</accession>
<dbReference type="AlphaFoldDB" id="A0A7H2BJY9"/>
<dbReference type="Pfam" id="PF08310">
    <property type="entry name" value="LGFP"/>
    <property type="match status" value="3"/>
</dbReference>
<dbReference type="InterPro" id="IPR013207">
    <property type="entry name" value="LGFP"/>
</dbReference>
<reference evidence="1 2" key="1">
    <citation type="submission" date="2020-09" db="EMBL/GenBank/DDBJ databases">
        <title>Investigation of environmental microbe.</title>
        <authorList>
            <person name="Ou Y."/>
            <person name="Kang Q."/>
        </authorList>
    </citation>
    <scope>NUCLEOTIDE SEQUENCE [LARGE SCALE GENOMIC DNA]</scope>
    <source>
        <strain evidence="1 2">KJZ-9</strain>
    </source>
</reference>
<evidence type="ECO:0000313" key="2">
    <source>
        <dbReference type="Proteomes" id="UP000516421"/>
    </source>
</evidence>
<dbReference type="EMBL" id="CP061538">
    <property type="protein sequence ID" value="QNV39985.1"/>
    <property type="molecule type" value="Genomic_DNA"/>
</dbReference>
<organism evidence="1 2">
    <name type="scientific">Rothia amarae</name>
    <dbReference type="NCBI Taxonomy" id="169480"/>
    <lineage>
        <taxon>Bacteria</taxon>
        <taxon>Bacillati</taxon>
        <taxon>Actinomycetota</taxon>
        <taxon>Actinomycetes</taxon>
        <taxon>Micrococcales</taxon>
        <taxon>Micrococcaceae</taxon>
        <taxon>Rothia</taxon>
    </lineage>
</organism>
<name>A0A7H2BJY9_9MICC</name>